<evidence type="ECO:0000256" key="1">
    <source>
        <dbReference type="SAM" id="MobiDB-lite"/>
    </source>
</evidence>
<reference evidence="2 3" key="1">
    <citation type="journal article" date="2023" name="Mol. Biol. Evol.">
        <title>Genomics of Secondarily Temperate Adaptation in the Only Non-Antarctic Icefish.</title>
        <authorList>
            <person name="Rivera-Colon A.G."/>
            <person name="Rayamajhi N."/>
            <person name="Minhas B.F."/>
            <person name="Madrigal G."/>
            <person name="Bilyk K.T."/>
            <person name="Yoon V."/>
            <person name="Hune M."/>
            <person name="Gregory S."/>
            <person name="Cheng C.H.C."/>
            <person name="Catchen J.M."/>
        </authorList>
    </citation>
    <scope>NUCLEOTIDE SEQUENCE [LARGE SCALE GENOMIC DNA]</scope>
    <source>
        <tissue evidence="2">White muscle</tissue>
    </source>
</reference>
<gene>
    <name evidence="2" type="ORF">CgunFtcFv8_013060</name>
</gene>
<sequence>MRSRRHFQHKRTTSTAESSEELEDNAQTEQSCLAAVYFSLPMHTIITNLRFGQALCTPRNNINCGVLKKNP</sequence>
<organism evidence="2 3">
    <name type="scientific">Champsocephalus gunnari</name>
    <name type="common">Mackerel icefish</name>
    <dbReference type="NCBI Taxonomy" id="52237"/>
    <lineage>
        <taxon>Eukaryota</taxon>
        <taxon>Metazoa</taxon>
        <taxon>Chordata</taxon>
        <taxon>Craniata</taxon>
        <taxon>Vertebrata</taxon>
        <taxon>Euteleostomi</taxon>
        <taxon>Actinopterygii</taxon>
        <taxon>Neopterygii</taxon>
        <taxon>Teleostei</taxon>
        <taxon>Neoteleostei</taxon>
        <taxon>Acanthomorphata</taxon>
        <taxon>Eupercaria</taxon>
        <taxon>Perciformes</taxon>
        <taxon>Notothenioidei</taxon>
        <taxon>Channichthyidae</taxon>
        <taxon>Champsocephalus</taxon>
    </lineage>
</organism>
<feature type="region of interest" description="Disordered" evidence="1">
    <location>
        <begin position="1"/>
        <end position="24"/>
    </location>
</feature>
<name>A0AAN8DRJ4_CHAGU</name>
<keyword evidence="3" id="KW-1185">Reference proteome</keyword>
<accession>A0AAN8DRJ4</accession>
<dbReference type="EMBL" id="JAURVH010001518">
    <property type="protein sequence ID" value="KAK5927956.1"/>
    <property type="molecule type" value="Genomic_DNA"/>
</dbReference>
<dbReference type="Proteomes" id="UP001331515">
    <property type="component" value="Unassembled WGS sequence"/>
</dbReference>
<evidence type="ECO:0000313" key="3">
    <source>
        <dbReference type="Proteomes" id="UP001331515"/>
    </source>
</evidence>
<protein>
    <submittedName>
        <fullName evidence="2">Uncharacterized protein</fullName>
    </submittedName>
</protein>
<proteinExistence type="predicted"/>
<feature type="compositionally biased region" description="Basic residues" evidence="1">
    <location>
        <begin position="1"/>
        <end position="12"/>
    </location>
</feature>
<dbReference type="AlphaFoldDB" id="A0AAN8DRJ4"/>
<evidence type="ECO:0000313" key="2">
    <source>
        <dbReference type="EMBL" id="KAK5927956.1"/>
    </source>
</evidence>
<comment type="caution">
    <text evidence="2">The sequence shown here is derived from an EMBL/GenBank/DDBJ whole genome shotgun (WGS) entry which is preliminary data.</text>
</comment>